<keyword evidence="3" id="KW-1185">Reference proteome</keyword>
<evidence type="ECO:0008006" key="4">
    <source>
        <dbReference type="Google" id="ProtNLM"/>
    </source>
</evidence>
<dbReference type="Gene3D" id="1.10.4080.10">
    <property type="entry name" value="ADP-ribosylation/Crystallin J1"/>
    <property type="match status" value="1"/>
</dbReference>
<organism evidence="2 3">
    <name type="scientific">Segatella hominis</name>
    <dbReference type="NCBI Taxonomy" id="2518605"/>
    <lineage>
        <taxon>Bacteria</taxon>
        <taxon>Pseudomonadati</taxon>
        <taxon>Bacteroidota</taxon>
        <taxon>Bacteroidia</taxon>
        <taxon>Bacteroidales</taxon>
        <taxon>Prevotellaceae</taxon>
        <taxon>Segatella</taxon>
    </lineage>
</organism>
<dbReference type="PANTHER" id="PTHR16222">
    <property type="entry name" value="ADP-RIBOSYLGLYCOHYDROLASE"/>
    <property type="match status" value="1"/>
</dbReference>
<dbReference type="InterPro" id="IPR050792">
    <property type="entry name" value="ADP-ribosylglycohydrolase"/>
</dbReference>
<evidence type="ECO:0000256" key="1">
    <source>
        <dbReference type="PIRSR" id="PIRSR605502-1"/>
    </source>
</evidence>
<dbReference type="OrthoDB" id="9798107at2"/>
<dbReference type="RefSeq" id="WP_134843828.1">
    <property type="nucleotide sequence ID" value="NZ_SGVY01000028.1"/>
</dbReference>
<accession>A0A4Y8VEB7</accession>
<keyword evidence="1" id="KW-0460">Magnesium</keyword>
<sequence>MKIVLSGGDADTNAAVAGAILGAKFGICHIPDEWRNGLLYASMLHNKVQEFYAMYR</sequence>
<comment type="caution">
    <text evidence="2">The sequence shown here is derived from an EMBL/GenBank/DDBJ whole genome shotgun (WGS) entry which is preliminary data.</text>
</comment>
<feature type="binding site" evidence="1">
    <location>
        <position position="9"/>
    </location>
    <ligand>
        <name>Mg(2+)</name>
        <dbReference type="ChEBI" id="CHEBI:18420"/>
        <label>1</label>
    </ligand>
</feature>
<protein>
    <recommendedName>
        <fullName evidence="4">ADP-ribosylglycohydrolase family protein</fullName>
    </recommendedName>
</protein>
<reference evidence="2 3" key="1">
    <citation type="submission" date="2019-02" db="EMBL/GenBank/DDBJ databases">
        <title>Draft Genome Sequence of the Prevotella sp. BCRC 81118, Isolated from Human Feces.</title>
        <authorList>
            <person name="Huang C.-H."/>
        </authorList>
    </citation>
    <scope>NUCLEOTIDE SEQUENCE [LARGE SCALE GENOMIC DNA]</scope>
    <source>
        <strain evidence="2 3">BCRC 81118</strain>
    </source>
</reference>
<dbReference type="Pfam" id="PF03747">
    <property type="entry name" value="ADP_ribosyl_GH"/>
    <property type="match status" value="1"/>
</dbReference>
<evidence type="ECO:0000313" key="3">
    <source>
        <dbReference type="Proteomes" id="UP000297872"/>
    </source>
</evidence>
<name>A0A4Y8VEB7_9BACT</name>
<feature type="binding site" evidence="1">
    <location>
        <position position="11"/>
    </location>
    <ligand>
        <name>Mg(2+)</name>
        <dbReference type="ChEBI" id="CHEBI:18420"/>
        <label>1</label>
    </ligand>
</feature>
<keyword evidence="1" id="KW-0479">Metal-binding</keyword>
<dbReference type="PANTHER" id="PTHR16222:SF28">
    <property type="entry name" value="ADP-RIBOSYLGLYCOHYDROLASE"/>
    <property type="match status" value="1"/>
</dbReference>
<dbReference type="InterPro" id="IPR036705">
    <property type="entry name" value="Ribosyl_crysJ1_sf"/>
</dbReference>
<dbReference type="InterPro" id="IPR005502">
    <property type="entry name" value="Ribosyl_crysJ1"/>
</dbReference>
<evidence type="ECO:0000313" key="2">
    <source>
        <dbReference type="EMBL" id="TFH79060.1"/>
    </source>
</evidence>
<comment type="cofactor">
    <cofactor evidence="1">
        <name>Mg(2+)</name>
        <dbReference type="ChEBI" id="CHEBI:18420"/>
    </cofactor>
    <text evidence="1">Binds 2 magnesium ions per subunit.</text>
</comment>
<dbReference type="Proteomes" id="UP000297872">
    <property type="component" value="Unassembled WGS sequence"/>
</dbReference>
<dbReference type="EMBL" id="SGVY01000028">
    <property type="protein sequence ID" value="TFH79060.1"/>
    <property type="molecule type" value="Genomic_DNA"/>
</dbReference>
<proteinExistence type="predicted"/>
<dbReference type="GO" id="GO:0046872">
    <property type="term" value="F:metal ion binding"/>
    <property type="evidence" value="ECO:0007669"/>
    <property type="project" value="UniProtKB-KW"/>
</dbReference>
<dbReference type="AlphaFoldDB" id="A0A4Y8VEB7"/>
<feature type="binding site" evidence="1">
    <location>
        <position position="12"/>
    </location>
    <ligand>
        <name>Mg(2+)</name>
        <dbReference type="ChEBI" id="CHEBI:18420"/>
        <label>1</label>
    </ligand>
</feature>
<gene>
    <name evidence="2" type="ORF">EXN75_10645</name>
</gene>
<dbReference type="SUPFAM" id="SSF101478">
    <property type="entry name" value="ADP-ribosylglycohydrolase"/>
    <property type="match status" value="1"/>
</dbReference>
<dbReference type="GeneID" id="302997237"/>